<reference evidence="6 7" key="1">
    <citation type="submission" date="2021-08" db="EMBL/GenBank/DDBJ databases">
        <authorList>
            <person name="Tuo L."/>
        </authorList>
    </citation>
    <scope>NUCLEOTIDE SEQUENCE [LARGE SCALE GENOMIC DNA]</scope>
    <source>
        <strain evidence="6 7">JCM 31229</strain>
    </source>
</reference>
<accession>A0ABS7PT13</accession>
<comment type="caution">
    <text evidence="6">The sequence shown here is derived from an EMBL/GenBank/DDBJ whole genome shotgun (WGS) entry which is preliminary data.</text>
</comment>
<dbReference type="Pfam" id="PF00208">
    <property type="entry name" value="ELFV_dehydrog"/>
    <property type="match status" value="2"/>
</dbReference>
<evidence type="ECO:0000313" key="7">
    <source>
        <dbReference type="Proteomes" id="UP000706039"/>
    </source>
</evidence>
<keyword evidence="2 4" id="KW-0560">Oxidoreductase</keyword>
<dbReference type="SUPFAM" id="SSF53223">
    <property type="entry name" value="Aminoacid dehydrogenase-like, N-terminal domain"/>
    <property type="match status" value="1"/>
</dbReference>
<protein>
    <submittedName>
        <fullName evidence="6">Amino acid dehydrogenase</fullName>
    </submittedName>
</protein>
<dbReference type="InterPro" id="IPR016211">
    <property type="entry name" value="Glu/Phe/Leu/Val/Trp_DH_bac/arc"/>
</dbReference>
<dbReference type="Proteomes" id="UP000706039">
    <property type="component" value="Unassembled WGS sequence"/>
</dbReference>
<proteinExistence type="inferred from homology"/>
<dbReference type="EMBL" id="JAINVV010000009">
    <property type="protein sequence ID" value="MBY8824483.1"/>
    <property type="molecule type" value="Genomic_DNA"/>
</dbReference>
<dbReference type="PANTHER" id="PTHR42722">
    <property type="entry name" value="LEUCINE DEHYDROGENASE"/>
    <property type="match status" value="1"/>
</dbReference>
<organism evidence="6 7">
    <name type="scientific">Sphingomonas colocasiae</name>
    <dbReference type="NCBI Taxonomy" id="1848973"/>
    <lineage>
        <taxon>Bacteria</taxon>
        <taxon>Pseudomonadati</taxon>
        <taxon>Pseudomonadota</taxon>
        <taxon>Alphaproteobacteria</taxon>
        <taxon>Sphingomonadales</taxon>
        <taxon>Sphingomonadaceae</taxon>
        <taxon>Sphingomonas</taxon>
    </lineage>
</organism>
<dbReference type="Gene3D" id="3.40.50.720">
    <property type="entry name" value="NAD(P)-binding Rossmann-like Domain"/>
    <property type="match status" value="1"/>
</dbReference>
<dbReference type="InterPro" id="IPR006095">
    <property type="entry name" value="Glu/Leu/Phe/Val/Trp_DH"/>
</dbReference>
<keyword evidence="7" id="KW-1185">Reference proteome</keyword>
<gene>
    <name evidence="6" type="ORF">K7G82_19415</name>
</gene>
<dbReference type="Pfam" id="PF02812">
    <property type="entry name" value="ELFV_dehydrog_N"/>
    <property type="match status" value="1"/>
</dbReference>
<dbReference type="PRINTS" id="PR00082">
    <property type="entry name" value="GLFDHDRGNASE"/>
</dbReference>
<evidence type="ECO:0000313" key="6">
    <source>
        <dbReference type="EMBL" id="MBY8824483.1"/>
    </source>
</evidence>
<dbReference type="CDD" id="cd01075">
    <property type="entry name" value="NAD_bind_Leu_Phe_Val_DH"/>
    <property type="match status" value="1"/>
</dbReference>
<dbReference type="InterPro" id="IPR006096">
    <property type="entry name" value="Glu/Leu/Phe/Val/Trp_DH_C"/>
</dbReference>
<dbReference type="RefSeq" id="WP_222991588.1">
    <property type="nucleotide sequence ID" value="NZ_JAINVV010000009.1"/>
</dbReference>
<dbReference type="SMART" id="SM00839">
    <property type="entry name" value="ELFV_dehydrog"/>
    <property type="match status" value="1"/>
</dbReference>
<comment type="similarity">
    <text evidence="1 4">Belongs to the Glu/Leu/Phe/Val dehydrogenases family.</text>
</comment>
<name>A0ABS7PT13_9SPHN</name>
<evidence type="ECO:0000256" key="1">
    <source>
        <dbReference type="ARBA" id="ARBA00006382"/>
    </source>
</evidence>
<dbReference type="InterPro" id="IPR036291">
    <property type="entry name" value="NAD(P)-bd_dom_sf"/>
</dbReference>
<evidence type="ECO:0000256" key="3">
    <source>
        <dbReference type="ARBA" id="ARBA00023027"/>
    </source>
</evidence>
<dbReference type="InterPro" id="IPR006097">
    <property type="entry name" value="Glu/Leu/Phe/Val/Trp_DH_dimer"/>
</dbReference>
<dbReference type="SUPFAM" id="SSF51735">
    <property type="entry name" value="NAD(P)-binding Rossmann-fold domains"/>
    <property type="match status" value="1"/>
</dbReference>
<dbReference type="InterPro" id="IPR046346">
    <property type="entry name" value="Aminoacid_DH-like_N_sf"/>
</dbReference>
<dbReference type="PIRSF" id="PIRSF000188">
    <property type="entry name" value="Phe_leu_dh"/>
    <property type="match status" value="1"/>
</dbReference>
<keyword evidence="3" id="KW-0520">NAD</keyword>
<evidence type="ECO:0000256" key="2">
    <source>
        <dbReference type="ARBA" id="ARBA00023002"/>
    </source>
</evidence>
<evidence type="ECO:0000256" key="4">
    <source>
        <dbReference type="RuleBase" id="RU004417"/>
    </source>
</evidence>
<dbReference type="Gene3D" id="3.40.50.10860">
    <property type="entry name" value="Leucine Dehydrogenase, chain A, domain 1"/>
    <property type="match status" value="1"/>
</dbReference>
<feature type="domain" description="Glutamate/phenylalanine/leucine/valine/L-tryptophan dehydrogenase C-terminal" evidence="5">
    <location>
        <begin position="145"/>
        <end position="351"/>
    </location>
</feature>
<sequence>MVHLAFLNAHPPEQCVAVEDEAAGLSGVIVIHSTALGPAAGGCRFWDYPDKEALAVDAVRLAESMSYKNALAGLPLGGGKAVLRRPAGNFDRRRLFEAFGRAVERHDGAYVTAEDVGTTMADMDAVGASTRHVAGRRAARGKPGGDPSPWTARGVFNAMKVAADHRLGSSLAGLTVAVQGLGSVGSALCALLHEAGARLVIAEPRAGVAATFARHYGATVVPADRIMAVQADIFAPCALGGVLDARTIERLRATIVCGGANTVLATPEDGDRLVDKGVLYAPDYVVNAGGMISVAAEYLGWRSEEVRQRVDAIGARLASVLDLAAAGGLPPGRAADRLARETIAASTNARHAPLPRVA</sequence>
<evidence type="ECO:0000259" key="5">
    <source>
        <dbReference type="SMART" id="SM00839"/>
    </source>
</evidence>
<dbReference type="PANTHER" id="PTHR42722:SF1">
    <property type="entry name" value="VALINE DEHYDROGENASE"/>
    <property type="match status" value="1"/>
</dbReference>